<feature type="transmembrane region" description="Helical" evidence="8">
    <location>
        <begin position="68"/>
        <end position="89"/>
    </location>
</feature>
<feature type="transmembrane region" description="Helical" evidence="8">
    <location>
        <begin position="130"/>
        <end position="151"/>
    </location>
</feature>
<gene>
    <name evidence="8" type="primary">mntP</name>
    <name evidence="9" type="ORF">CR203_05670</name>
</gene>
<dbReference type="AlphaFoldDB" id="A0A3A9K4M1"/>
<dbReference type="RefSeq" id="WP_110938333.1">
    <property type="nucleotide sequence ID" value="NZ_KZ614147.1"/>
</dbReference>
<keyword evidence="5 8" id="KW-0406">Ion transport</keyword>
<feature type="transmembrane region" description="Helical" evidence="8">
    <location>
        <begin position="101"/>
        <end position="124"/>
    </location>
</feature>
<keyword evidence="2 8" id="KW-1003">Cell membrane</keyword>
<keyword evidence="7 8" id="KW-0464">Manganese</keyword>
<protein>
    <recommendedName>
        <fullName evidence="8">Putative manganese efflux pump MntP</fullName>
    </recommendedName>
</protein>
<keyword evidence="3 8" id="KW-0812">Transmembrane</keyword>
<evidence type="ECO:0000256" key="6">
    <source>
        <dbReference type="ARBA" id="ARBA00023136"/>
    </source>
</evidence>
<evidence type="ECO:0000256" key="1">
    <source>
        <dbReference type="ARBA" id="ARBA00022448"/>
    </source>
</evidence>
<dbReference type="HAMAP" id="MF_01521">
    <property type="entry name" value="MntP_pump"/>
    <property type="match status" value="1"/>
</dbReference>
<keyword evidence="6 8" id="KW-0472">Membrane</keyword>
<name>A0A3A9K4M1_9BACI</name>
<evidence type="ECO:0000256" key="7">
    <source>
        <dbReference type="ARBA" id="ARBA00023211"/>
    </source>
</evidence>
<comment type="function">
    <text evidence="8">Probably functions as a manganese efflux pump.</text>
</comment>
<dbReference type="PANTHER" id="PTHR35529:SF1">
    <property type="entry name" value="MANGANESE EFFLUX PUMP MNTP-RELATED"/>
    <property type="match status" value="1"/>
</dbReference>
<organism evidence="9 10">
    <name type="scientific">Salipaludibacillus neizhouensis</name>
    <dbReference type="NCBI Taxonomy" id="885475"/>
    <lineage>
        <taxon>Bacteria</taxon>
        <taxon>Bacillati</taxon>
        <taxon>Bacillota</taxon>
        <taxon>Bacilli</taxon>
        <taxon>Bacillales</taxon>
        <taxon>Bacillaceae</taxon>
    </lineage>
</organism>
<dbReference type="InterPro" id="IPR003810">
    <property type="entry name" value="Mntp/YtaF"/>
</dbReference>
<dbReference type="Proteomes" id="UP000281498">
    <property type="component" value="Unassembled WGS sequence"/>
</dbReference>
<comment type="similarity">
    <text evidence="8">Belongs to the MntP (TC 9.B.29) family.</text>
</comment>
<keyword evidence="4 8" id="KW-1133">Transmembrane helix</keyword>
<feature type="transmembrane region" description="Helical" evidence="8">
    <location>
        <begin position="36"/>
        <end position="62"/>
    </location>
</feature>
<keyword evidence="10" id="KW-1185">Reference proteome</keyword>
<evidence type="ECO:0000256" key="8">
    <source>
        <dbReference type="HAMAP-Rule" id="MF_01521"/>
    </source>
</evidence>
<keyword evidence="1 8" id="KW-0813">Transport</keyword>
<comment type="caution">
    <text evidence="9">The sequence shown here is derived from an EMBL/GenBank/DDBJ whole genome shotgun (WGS) entry which is preliminary data.</text>
</comment>
<dbReference type="OrthoDB" id="1679700at2"/>
<feature type="transmembrane region" description="Helical" evidence="8">
    <location>
        <begin position="6"/>
        <end position="29"/>
    </location>
</feature>
<accession>A0A3A9K4M1</accession>
<proteinExistence type="inferred from homology"/>
<sequence length="182" mass="18877">MVAEFITIGIMALALSLDAFSLSLGLGMAGLRYRRIFIIGSLIGLFHMLMPLGGIIIGQALSHYLGPLTYFIGGSGLIFLGIQMLASSFKYGADSLLAPKGIGLFIFAISVSVDSFSAGLSLGMVGAKTWLTVISFGVISAILTWIGLLVGKKAGGWVGKNSEGVGGIILILFGVKMIMGAV</sequence>
<evidence type="ECO:0000313" key="9">
    <source>
        <dbReference type="EMBL" id="RKL67994.1"/>
    </source>
</evidence>
<dbReference type="Pfam" id="PF02659">
    <property type="entry name" value="Mntp"/>
    <property type="match status" value="1"/>
</dbReference>
<evidence type="ECO:0000256" key="2">
    <source>
        <dbReference type="ARBA" id="ARBA00022475"/>
    </source>
</evidence>
<dbReference type="PANTHER" id="PTHR35529">
    <property type="entry name" value="MANGANESE EFFLUX PUMP MNTP-RELATED"/>
    <property type="match status" value="1"/>
</dbReference>
<comment type="subcellular location">
    <subcellularLocation>
        <location evidence="8">Cell membrane</location>
        <topology evidence="8">Multi-pass membrane protein</topology>
    </subcellularLocation>
</comment>
<evidence type="ECO:0000256" key="5">
    <source>
        <dbReference type="ARBA" id="ARBA00023065"/>
    </source>
</evidence>
<feature type="transmembrane region" description="Helical" evidence="8">
    <location>
        <begin position="163"/>
        <end position="181"/>
    </location>
</feature>
<reference evidence="9 10" key="1">
    <citation type="submission" date="2017-10" db="EMBL/GenBank/DDBJ databases">
        <title>Bacillus sp. nov., a halophilic bacterium isolated from a Keqin Lake.</title>
        <authorList>
            <person name="Wang H."/>
        </authorList>
    </citation>
    <scope>NUCLEOTIDE SEQUENCE [LARGE SCALE GENOMIC DNA]</scope>
    <source>
        <strain evidence="9 10">KCTC 13187</strain>
    </source>
</reference>
<evidence type="ECO:0000313" key="10">
    <source>
        <dbReference type="Proteomes" id="UP000281498"/>
    </source>
</evidence>
<dbReference type="GO" id="GO:0005384">
    <property type="term" value="F:manganese ion transmembrane transporter activity"/>
    <property type="evidence" value="ECO:0007669"/>
    <property type="project" value="UniProtKB-UniRule"/>
</dbReference>
<dbReference type="InterPro" id="IPR022929">
    <property type="entry name" value="Put_MntP"/>
</dbReference>
<evidence type="ECO:0000256" key="4">
    <source>
        <dbReference type="ARBA" id="ARBA00022989"/>
    </source>
</evidence>
<dbReference type="GO" id="GO:0005886">
    <property type="term" value="C:plasma membrane"/>
    <property type="evidence" value="ECO:0007669"/>
    <property type="project" value="UniProtKB-SubCell"/>
</dbReference>
<dbReference type="EMBL" id="PDOE01000002">
    <property type="protein sequence ID" value="RKL67994.1"/>
    <property type="molecule type" value="Genomic_DNA"/>
</dbReference>
<evidence type="ECO:0000256" key="3">
    <source>
        <dbReference type="ARBA" id="ARBA00022692"/>
    </source>
</evidence>